<dbReference type="InterPro" id="IPR017941">
    <property type="entry name" value="Rieske_2Fe-2S"/>
</dbReference>
<dbReference type="PROSITE" id="PS51296">
    <property type="entry name" value="RIESKE"/>
    <property type="match status" value="1"/>
</dbReference>
<keyword evidence="5" id="KW-0411">Iron-sulfur</keyword>
<dbReference type="InterPro" id="IPR036922">
    <property type="entry name" value="Rieske_2Fe-2S_sf"/>
</dbReference>
<dbReference type="EMBL" id="WBUI01000015">
    <property type="protein sequence ID" value="KAB2931194.1"/>
    <property type="molecule type" value="Genomic_DNA"/>
</dbReference>
<accession>A0A833GZZ7</accession>
<keyword evidence="1" id="KW-0001">2Fe-2S</keyword>
<comment type="caution">
    <text evidence="10">The sequence shown here is derived from an EMBL/GenBank/DDBJ whole genome shotgun (WGS) entry which is preliminary data.</text>
</comment>
<dbReference type="NCBIfam" id="TIGR02378">
    <property type="entry name" value="nirD_assim_sml"/>
    <property type="match status" value="1"/>
</dbReference>
<evidence type="ECO:0000256" key="4">
    <source>
        <dbReference type="ARBA" id="ARBA00023004"/>
    </source>
</evidence>
<sequence>METTVTLTKHRVGTVEDFPVEGGACVRVDGRQIAVFHFTSRQEWYACENACPHSGSMLLARGLIGDQKGEPKVTCPMHKKSFSLQSGQCLNDDEYSVRTYPVIVENGNVYIELA</sequence>
<proteinExistence type="inferred from homology"/>
<dbReference type="GO" id="GO:0042128">
    <property type="term" value="P:nitrate assimilation"/>
    <property type="evidence" value="ECO:0007669"/>
    <property type="project" value="UniProtKB-KW"/>
</dbReference>
<evidence type="ECO:0000313" key="10">
    <source>
        <dbReference type="EMBL" id="KAB2931194.1"/>
    </source>
</evidence>
<evidence type="ECO:0000313" key="11">
    <source>
        <dbReference type="Proteomes" id="UP000460298"/>
    </source>
</evidence>
<protein>
    <submittedName>
        <fullName evidence="10">Nitrite reductase small subunit NirD</fullName>
    </submittedName>
</protein>
<dbReference type="PROSITE" id="PS51300">
    <property type="entry name" value="NIRD"/>
    <property type="match status" value="1"/>
</dbReference>
<evidence type="ECO:0000256" key="8">
    <source>
        <dbReference type="ARBA" id="ARBA00038001"/>
    </source>
</evidence>
<keyword evidence="6" id="KW-0534">Nitrate assimilation</keyword>
<feature type="domain" description="Rieske" evidence="9">
    <location>
        <begin position="10"/>
        <end position="111"/>
    </location>
</feature>
<evidence type="ECO:0000256" key="2">
    <source>
        <dbReference type="ARBA" id="ARBA00022723"/>
    </source>
</evidence>
<dbReference type="SUPFAM" id="SSF50022">
    <property type="entry name" value="ISP domain"/>
    <property type="match status" value="1"/>
</dbReference>
<dbReference type="Proteomes" id="UP000460298">
    <property type="component" value="Unassembled WGS sequence"/>
</dbReference>
<dbReference type="Pfam" id="PF13806">
    <property type="entry name" value="Rieske_2"/>
    <property type="match status" value="1"/>
</dbReference>
<keyword evidence="2" id="KW-0479">Metal-binding</keyword>
<keyword evidence="3" id="KW-0560">Oxidoreductase</keyword>
<dbReference type="GO" id="GO:0046872">
    <property type="term" value="F:metal ion binding"/>
    <property type="evidence" value="ECO:0007669"/>
    <property type="project" value="UniProtKB-KW"/>
</dbReference>
<evidence type="ECO:0000256" key="3">
    <source>
        <dbReference type="ARBA" id="ARBA00023002"/>
    </source>
</evidence>
<name>A0A833GZZ7_9LEPT</name>
<evidence type="ECO:0000256" key="6">
    <source>
        <dbReference type="ARBA" id="ARBA00023063"/>
    </source>
</evidence>
<dbReference type="GO" id="GO:0008942">
    <property type="term" value="F:nitrite reductase [NAD(P)H] activity"/>
    <property type="evidence" value="ECO:0007669"/>
    <property type="project" value="InterPro"/>
</dbReference>
<keyword evidence="4" id="KW-0408">Iron</keyword>
<comment type="similarity">
    <text evidence="8">Belongs to the bacterial ring-hydroxylating dioxygenase ferredoxin component family.</text>
</comment>
<dbReference type="InterPro" id="IPR012748">
    <property type="entry name" value="Rieske-like_NirD"/>
</dbReference>
<organism evidence="10 11">
    <name type="scientific">Leptonema illini</name>
    <dbReference type="NCBI Taxonomy" id="183"/>
    <lineage>
        <taxon>Bacteria</taxon>
        <taxon>Pseudomonadati</taxon>
        <taxon>Spirochaetota</taxon>
        <taxon>Spirochaetia</taxon>
        <taxon>Leptospirales</taxon>
        <taxon>Leptospiraceae</taxon>
        <taxon>Leptonema</taxon>
    </lineage>
</organism>
<comment type="cofactor">
    <cofactor evidence="7">
        <name>[2Fe-2S] cluster</name>
        <dbReference type="ChEBI" id="CHEBI:190135"/>
    </cofactor>
</comment>
<evidence type="ECO:0000256" key="5">
    <source>
        <dbReference type="ARBA" id="ARBA00023014"/>
    </source>
</evidence>
<reference evidence="10 11" key="1">
    <citation type="submission" date="2019-10" db="EMBL/GenBank/DDBJ databases">
        <title>Extracellular Electron Transfer in a Candidatus Methanoperedens spp. Enrichment Culture.</title>
        <authorList>
            <person name="Berger S."/>
            <person name="Rangel Shaw D."/>
            <person name="Berben T."/>
            <person name="In 'T Zandt M."/>
            <person name="Frank J."/>
            <person name="Reimann J."/>
            <person name="Jetten M.S.M."/>
            <person name="Welte C.U."/>
        </authorList>
    </citation>
    <scope>NUCLEOTIDE SEQUENCE [LARGE SCALE GENOMIC DNA]</scope>
    <source>
        <strain evidence="10">SB12</strain>
    </source>
</reference>
<gene>
    <name evidence="10" type="primary">nirD</name>
    <name evidence="10" type="ORF">F9K24_14685</name>
</gene>
<dbReference type="PANTHER" id="PTHR21496">
    <property type="entry name" value="FERREDOXIN-RELATED"/>
    <property type="match status" value="1"/>
</dbReference>
<evidence type="ECO:0000259" key="9">
    <source>
        <dbReference type="PROSITE" id="PS51296"/>
    </source>
</evidence>
<dbReference type="GO" id="GO:0051537">
    <property type="term" value="F:2 iron, 2 sulfur cluster binding"/>
    <property type="evidence" value="ECO:0007669"/>
    <property type="project" value="UniProtKB-KW"/>
</dbReference>
<evidence type="ECO:0000256" key="1">
    <source>
        <dbReference type="ARBA" id="ARBA00022714"/>
    </source>
</evidence>
<dbReference type="Gene3D" id="2.102.10.10">
    <property type="entry name" value="Rieske [2Fe-2S] iron-sulphur domain"/>
    <property type="match status" value="1"/>
</dbReference>
<evidence type="ECO:0000256" key="7">
    <source>
        <dbReference type="ARBA" id="ARBA00034078"/>
    </source>
</evidence>
<dbReference type="AlphaFoldDB" id="A0A833GZZ7"/>
<dbReference type="CDD" id="cd03529">
    <property type="entry name" value="Rieske_NirD"/>
    <property type="match status" value="1"/>
</dbReference>
<dbReference type="PANTHER" id="PTHR21496:SF0">
    <property type="entry name" value="RIESKE DOMAIN-CONTAINING PROTEIN"/>
    <property type="match status" value="1"/>
</dbReference>